<evidence type="ECO:0000313" key="3">
    <source>
        <dbReference type="EMBL" id="GLR73532.1"/>
    </source>
</evidence>
<dbReference type="Pfam" id="PF13439">
    <property type="entry name" value="Glyco_transf_4"/>
    <property type="match status" value="1"/>
</dbReference>
<comment type="caution">
    <text evidence="4">The sequence shown here is derived from an EMBL/GenBank/DDBJ whole genome shotgun (WGS) entry which is preliminary data.</text>
</comment>
<name>A0A2S7X974_9GAMM</name>
<keyword evidence="6" id="KW-1185">Reference proteome</keyword>
<dbReference type="CDD" id="cd03801">
    <property type="entry name" value="GT4_PimA-like"/>
    <property type="match status" value="1"/>
</dbReference>
<dbReference type="EMBL" id="MSCP01000002">
    <property type="protein sequence ID" value="PQJ87891.1"/>
    <property type="molecule type" value="Genomic_DNA"/>
</dbReference>
<evidence type="ECO:0000259" key="2">
    <source>
        <dbReference type="Pfam" id="PF13439"/>
    </source>
</evidence>
<evidence type="ECO:0000313" key="4">
    <source>
        <dbReference type="EMBL" id="PQJ87891.1"/>
    </source>
</evidence>
<dbReference type="Proteomes" id="UP001156660">
    <property type="component" value="Unassembled WGS sequence"/>
</dbReference>
<dbReference type="RefSeq" id="WP_060993169.1">
    <property type="nucleotide sequence ID" value="NZ_BSOU01000001.1"/>
</dbReference>
<proteinExistence type="predicted"/>
<dbReference type="InterPro" id="IPR028098">
    <property type="entry name" value="Glyco_trans_4-like_N"/>
</dbReference>
<dbReference type="GO" id="GO:1901135">
    <property type="term" value="P:carbohydrate derivative metabolic process"/>
    <property type="evidence" value="ECO:0007669"/>
    <property type="project" value="UniProtKB-ARBA"/>
</dbReference>
<evidence type="ECO:0000313" key="6">
    <source>
        <dbReference type="Proteomes" id="UP001156660"/>
    </source>
</evidence>
<dbReference type="Pfam" id="PF00534">
    <property type="entry name" value="Glycos_transf_1"/>
    <property type="match status" value="1"/>
</dbReference>
<dbReference type="PANTHER" id="PTHR12526">
    <property type="entry name" value="GLYCOSYLTRANSFERASE"/>
    <property type="match status" value="1"/>
</dbReference>
<dbReference type="Gene3D" id="3.40.50.2000">
    <property type="entry name" value="Glycogen Phosphorylase B"/>
    <property type="match status" value="2"/>
</dbReference>
<reference evidence="6" key="3">
    <citation type="journal article" date="2019" name="Int. J. Syst. Evol. Microbiol.">
        <title>The Global Catalogue of Microorganisms (GCM) 10K type strain sequencing project: providing services to taxonomists for standard genome sequencing and annotation.</title>
        <authorList>
            <consortium name="The Broad Institute Genomics Platform"/>
            <consortium name="The Broad Institute Genome Sequencing Center for Infectious Disease"/>
            <person name="Wu L."/>
            <person name="Ma J."/>
        </authorList>
    </citation>
    <scope>NUCLEOTIDE SEQUENCE [LARGE SCALE GENOMIC DNA]</scope>
    <source>
        <strain evidence="6">NBRC 105001</strain>
    </source>
</reference>
<reference evidence="4 5" key="2">
    <citation type="submission" date="2016-12" db="EMBL/GenBank/DDBJ databases">
        <title>Diversity of luminous bacteria.</title>
        <authorList>
            <person name="Yoshizawa S."/>
            <person name="Kogure K."/>
        </authorList>
    </citation>
    <scope>NUCLEOTIDE SEQUENCE [LARGE SCALE GENOMIC DNA]</scope>
    <source>
        <strain evidence="4 5">NBRC 105001</strain>
    </source>
</reference>
<reference evidence="3" key="1">
    <citation type="journal article" date="2014" name="Int. J. Syst. Evol. Microbiol.">
        <title>Complete genome of a new Firmicutes species belonging to the dominant human colonic microbiota ('Ruminococcus bicirculans') reveals two chromosomes and a selective capacity to utilize plant glucans.</title>
        <authorList>
            <consortium name="NISC Comparative Sequencing Program"/>
            <person name="Wegmann U."/>
            <person name="Louis P."/>
            <person name="Goesmann A."/>
            <person name="Henrissat B."/>
            <person name="Duncan S.H."/>
            <person name="Flint H.J."/>
        </authorList>
    </citation>
    <scope>NUCLEOTIDE SEQUENCE</scope>
    <source>
        <strain evidence="3">NBRC 105001</strain>
    </source>
</reference>
<dbReference type="Proteomes" id="UP000239273">
    <property type="component" value="Unassembled WGS sequence"/>
</dbReference>
<feature type="domain" description="Glycosyltransferase subfamily 4-like N-terminal" evidence="2">
    <location>
        <begin position="20"/>
        <end position="177"/>
    </location>
</feature>
<organism evidence="4 5">
    <name type="scientific">Aliivibrio sifiae</name>
    <dbReference type="NCBI Taxonomy" id="566293"/>
    <lineage>
        <taxon>Bacteria</taxon>
        <taxon>Pseudomonadati</taxon>
        <taxon>Pseudomonadota</taxon>
        <taxon>Gammaproteobacteria</taxon>
        <taxon>Vibrionales</taxon>
        <taxon>Vibrionaceae</taxon>
        <taxon>Aliivibrio</taxon>
    </lineage>
</organism>
<accession>A0A2S7X974</accession>
<protein>
    <submittedName>
        <fullName evidence="4">Glycosyl transferase</fullName>
    </submittedName>
</protein>
<feature type="domain" description="Glycosyl transferase family 1" evidence="1">
    <location>
        <begin position="186"/>
        <end position="351"/>
    </location>
</feature>
<dbReference type="EMBL" id="BSOU01000001">
    <property type="protein sequence ID" value="GLR73532.1"/>
    <property type="molecule type" value="Genomic_DNA"/>
</dbReference>
<dbReference type="SUPFAM" id="SSF53756">
    <property type="entry name" value="UDP-Glycosyltransferase/glycogen phosphorylase"/>
    <property type="match status" value="1"/>
</dbReference>
<reference evidence="3" key="4">
    <citation type="submission" date="2023-01" db="EMBL/GenBank/DDBJ databases">
        <title>Draft genome sequence of Aliivibrio sifiae strain NBRC 105001.</title>
        <authorList>
            <person name="Sun Q."/>
            <person name="Mori K."/>
        </authorList>
    </citation>
    <scope>NUCLEOTIDE SEQUENCE</scope>
    <source>
        <strain evidence="3">NBRC 105001</strain>
    </source>
</reference>
<sequence>MSNRAKKTLLFVHYGHDWIRGSEICLINLIKSINHQKYDCILWCNQQSLADKVQKQLSASYVTPFTVLLGWQSPRFSLSNWHEFYQQGKDIVNQHHVDLIHCNSAAPCQWMNLVARHTQTPLVTHLHTQYPLRDRLSLGLHFSPKLITVSDAIGQNLLLDGYQKEDITIVPNGINTKKLNAQKPTQLRDQLNIDKSAFVLATSGSLIYRKGIDLIIESLHKLDAVMLNIHLIIIGDGEERSALELQANQLNLNNNVHFLGEQCNVVGLLKSDVNAYINGARDEAFGLALVEASLARLPVIAPMVGGIPEVITHYETGLLTQPNDSDSFAKAIMVFIQNPYLAARMGQRGKETVYRHFTLSHYTKQFETIYEQQLDIPTDSTYSKPFWQTIQPLLSNVFNLLFKSNEVK</sequence>
<evidence type="ECO:0000259" key="1">
    <source>
        <dbReference type="Pfam" id="PF00534"/>
    </source>
</evidence>
<dbReference type="OrthoDB" id="9768937at2"/>
<keyword evidence="4" id="KW-0808">Transferase</keyword>
<dbReference type="AlphaFoldDB" id="A0A2S7X974"/>
<dbReference type="GO" id="GO:0016757">
    <property type="term" value="F:glycosyltransferase activity"/>
    <property type="evidence" value="ECO:0007669"/>
    <property type="project" value="InterPro"/>
</dbReference>
<dbReference type="InterPro" id="IPR001296">
    <property type="entry name" value="Glyco_trans_1"/>
</dbReference>
<evidence type="ECO:0000313" key="5">
    <source>
        <dbReference type="Proteomes" id="UP000239273"/>
    </source>
</evidence>
<gene>
    <name evidence="3" type="primary">sypI</name>
    <name evidence="4" type="ORF">BTO23_17580</name>
    <name evidence="3" type="ORF">GCM10007855_04050</name>
</gene>